<evidence type="ECO:0000313" key="2">
    <source>
        <dbReference type="EMBL" id="AIF84872.1"/>
    </source>
</evidence>
<gene>
    <name evidence="2" type="ORF">NTE_02832</name>
</gene>
<feature type="region of interest" description="Disordered" evidence="1">
    <location>
        <begin position="1"/>
        <end position="31"/>
    </location>
</feature>
<dbReference type="STRING" id="1459636.NTE_02832"/>
<keyword evidence="3" id="KW-1185">Reference proteome</keyword>
<name>A0A075MW63_9ARCH</name>
<dbReference type="HOGENOM" id="CLU_3394435_0_0_2"/>
<accession>A0A075MW63</accession>
<protein>
    <submittedName>
        <fullName evidence="2">Uncharacterized protein</fullName>
    </submittedName>
</protein>
<organism evidence="2 3">
    <name type="scientific">Candidatus Nitrososphaera evergladensis SR1</name>
    <dbReference type="NCBI Taxonomy" id="1459636"/>
    <lineage>
        <taxon>Archaea</taxon>
        <taxon>Nitrososphaerota</taxon>
        <taxon>Nitrososphaeria</taxon>
        <taxon>Nitrososphaerales</taxon>
        <taxon>Nitrososphaeraceae</taxon>
        <taxon>Nitrososphaera</taxon>
    </lineage>
</organism>
<proteinExistence type="predicted"/>
<evidence type="ECO:0000256" key="1">
    <source>
        <dbReference type="SAM" id="MobiDB-lite"/>
    </source>
</evidence>
<dbReference type="EMBL" id="CP007174">
    <property type="protein sequence ID" value="AIF84872.1"/>
    <property type="molecule type" value="Genomic_DNA"/>
</dbReference>
<reference evidence="2 3" key="1">
    <citation type="journal article" date="2014" name="PLoS ONE">
        <title>Genome Sequence of Candidatus Nitrososphaera evergladensis from Group I.1b Enriched from Everglades Soil Reveals Novel Genomic Features of the Ammonia-Oxidizing Archaea.</title>
        <authorList>
            <person name="Zhalnina K.V."/>
            <person name="Dias R."/>
            <person name="Leonard M.T."/>
            <person name="Dorr de Quadros P."/>
            <person name="Camargo F.A."/>
            <person name="Drew J.C."/>
            <person name="Farmerie W.G."/>
            <person name="Daroub S.H."/>
            <person name="Triplett E.W."/>
        </authorList>
    </citation>
    <scope>NUCLEOTIDE SEQUENCE [LARGE SCALE GENOMIC DNA]</scope>
    <source>
        <strain evidence="2 3">SR1</strain>
    </source>
</reference>
<dbReference type="Proteomes" id="UP000028194">
    <property type="component" value="Chromosome"/>
</dbReference>
<evidence type="ECO:0000313" key="3">
    <source>
        <dbReference type="Proteomes" id="UP000028194"/>
    </source>
</evidence>
<sequence length="31" mass="3358">MKILDASEPGLGSAMTEDEAKNFQQVGDLFD</sequence>
<dbReference type="KEGG" id="nev:NTE_02832"/>
<dbReference type="AlphaFoldDB" id="A0A075MW63"/>